<proteinExistence type="predicted"/>
<keyword evidence="3" id="KW-1185">Reference proteome</keyword>
<accession>A0AAQ3UST5</accession>
<evidence type="ECO:0000313" key="3">
    <source>
        <dbReference type="Proteomes" id="UP001341281"/>
    </source>
</evidence>
<dbReference type="SUPFAM" id="SSF48576">
    <property type="entry name" value="Terpenoid synthases"/>
    <property type="match status" value="1"/>
</dbReference>
<evidence type="ECO:0000313" key="2">
    <source>
        <dbReference type="EMBL" id="WVZ95797.1"/>
    </source>
</evidence>
<name>A0AAQ3UST5_PASNO</name>
<reference evidence="2 3" key="1">
    <citation type="submission" date="2024-02" db="EMBL/GenBank/DDBJ databases">
        <title>High-quality chromosome-scale genome assembly of Pensacola bahiagrass (Paspalum notatum Flugge var. saurae).</title>
        <authorList>
            <person name="Vega J.M."/>
            <person name="Podio M."/>
            <person name="Orjuela J."/>
            <person name="Siena L.A."/>
            <person name="Pessino S.C."/>
            <person name="Combes M.C."/>
            <person name="Mariac C."/>
            <person name="Albertini E."/>
            <person name="Pupilli F."/>
            <person name="Ortiz J.P.A."/>
            <person name="Leblanc O."/>
        </authorList>
    </citation>
    <scope>NUCLEOTIDE SEQUENCE [LARGE SCALE GENOMIC DNA]</scope>
    <source>
        <strain evidence="2">R1</strain>
        <tissue evidence="2">Leaf</tissue>
    </source>
</reference>
<gene>
    <name evidence="2" type="ORF">U9M48_041516</name>
</gene>
<evidence type="ECO:0000259" key="1">
    <source>
        <dbReference type="Pfam" id="PF03936"/>
    </source>
</evidence>
<feature type="domain" description="Terpene synthase metal-binding" evidence="1">
    <location>
        <begin position="31"/>
        <end position="66"/>
    </location>
</feature>
<dbReference type="GO" id="GO:0000287">
    <property type="term" value="F:magnesium ion binding"/>
    <property type="evidence" value="ECO:0007669"/>
    <property type="project" value="InterPro"/>
</dbReference>
<protein>
    <recommendedName>
        <fullName evidence="1">Terpene synthase metal-binding domain-containing protein</fullName>
    </recommendedName>
</protein>
<organism evidence="2 3">
    <name type="scientific">Paspalum notatum var. saurae</name>
    <dbReference type="NCBI Taxonomy" id="547442"/>
    <lineage>
        <taxon>Eukaryota</taxon>
        <taxon>Viridiplantae</taxon>
        <taxon>Streptophyta</taxon>
        <taxon>Embryophyta</taxon>
        <taxon>Tracheophyta</taxon>
        <taxon>Spermatophyta</taxon>
        <taxon>Magnoliopsida</taxon>
        <taxon>Liliopsida</taxon>
        <taxon>Poales</taxon>
        <taxon>Poaceae</taxon>
        <taxon>PACMAD clade</taxon>
        <taxon>Panicoideae</taxon>
        <taxon>Andropogonodae</taxon>
        <taxon>Paspaleae</taxon>
        <taxon>Paspalinae</taxon>
        <taxon>Paspalum</taxon>
    </lineage>
</organism>
<dbReference type="Gene3D" id="1.10.600.10">
    <property type="entry name" value="Farnesyl Diphosphate Synthase"/>
    <property type="match status" value="1"/>
</dbReference>
<dbReference type="InterPro" id="IPR005630">
    <property type="entry name" value="Terpene_synthase_metal-bd"/>
</dbReference>
<dbReference type="Pfam" id="PF03936">
    <property type="entry name" value="Terpene_synth_C"/>
    <property type="match status" value="1"/>
</dbReference>
<dbReference type="GO" id="GO:0010333">
    <property type="term" value="F:terpene synthase activity"/>
    <property type="evidence" value="ECO:0007669"/>
    <property type="project" value="InterPro"/>
</dbReference>
<sequence length="82" mass="9678">MEVKMRQEGYIPKSVEEHLKVSLRTARKKLNPHFASTIDSCMKEHNVSIEVAREKIHAVKEKSWKDFNAKWLNPDNPIQSRY</sequence>
<dbReference type="AlphaFoldDB" id="A0AAQ3UST5"/>
<dbReference type="EMBL" id="CP144754">
    <property type="protein sequence ID" value="WVZ95797.1"/>
    <property type="molecule type" value="Genomic_DNA"/>
</dbReference>
<dbReference type="Proteomes" id="UP001341281">
    <property type="component" value="Chromosome 10"/>
</dbReference>
<dbReference type="InterPro" id="IPR008949">
    <property type="entry name" value="Isoprenoid_synthase_dom_sf"/>
</dbReference>